<reference evidence="1" key="1">
    <citation type="submission" date="2023-01" db="EMBL/GenBank/DDBJ databases">
        <title>Genome assembly of the deep-sea coral Lophelia pertusa.</title>
        <authorList>
            <person name="Herrera S."/>
            <person name="Cordes E."/>
        </authorList>
    </citation>
    <scope>NUCLEOTIDE SEQUENCE</scope>
    <source>
        <strain evidence="1">USNM1676648</strain>
        <tissue evidence="1">Polyp</tissue>
    </source>
</reference>
<dbReference type="AlphaFoldDB" id="A0A9W9YMK4"/>
<accession>A0A9W9YMK4</accession>
<evidence type="ECO:0000313" key="2">
    <source>
        <dbReference type="Proteomes" id="UP001163046"/>
    </source>
</evidence>
<name>A0A9W9YMK4_9CNID</name>
<keyword evidence="2" id="KW-1185">Reference proteome</keyword>
<comment type="caution">
    <text evidence="1">The sequence shown here is derived from an EMBL/GenBank/DDBJ whole genome shotgun (WGS) entry which is preliminary data.</text>
</comment>
<evidence type="ECO:0000313" key="1">
    <source>
        <dbReference type="EMBL" id="KAJ7358687.1"/>
    </source>
</evidence>
<proteinExistence type="predicted"/>
<organism evidence="1 2">
    <name type="scientific">Desmophyllum pertusum</name>
    <dbReference type="NCBI Taxonomy" id="174260"/>
    <lineage>
        <taxon>Eukaryota</taxon>
        <taxon>Metazoa</taxon>
        <taxon>Cnidaria</taxon>
        <taxon>Anthozoa</taxon>
        <taxon>Hexacorallia</taxon>
        <taxon>Scleractinia</taxon>
        <taxon>Caryophylliina</taxon>
        <taxon>Caryophylliidae</taxon>
        <taxon>Desmophyllum</taxon>
    </lineage>
</organism>
<dbReference type="EMBL" id="MU827316">
    <property type="protein sequence ID" value="KAJ7358687.1"/>
    <property type="molecule type" value="Genomic_DNA"/>
</dbReference>
<dbReference type="Proteomes" id="UP001163046">
    <property type="component" value="Unassembled WGS sequence"/>
</dbReference>
<protein>
    <submittedName>
        <fullName evidence="1">Uncharacterized protein</fullName>
    </submittedName>
</protein>
<sequence length="71" mass="8193">MQIADMQMAGHLLRAQKLSDINRKIVKKPVENAGYYFNETEIPNINREIEVCTRDFCQKRAIIWGIADGVQ</sequence>
<gene>
    <name evidence="1" type="ORF">OS493_022125</name>
</gene>